<dbReference type="SUPFAM" id="SSF101478">
    <property type="entry name" value="ADP-ribosylglycohydrolase"/>
    <property type="match status" value="1"/>
</dbReference>
<evidence type="ECO:0000313" key="1">
    <source>
        <dbReference type="EMBL" id="GAG40224.1"/>
    </source>
</evidence>
<proteinExistence type="predicted"/>
<feature type="non-terminal residue" evidence="1">
    <location>
        <position position="252"/>
    </location>
</feature>
<dbReference type="InterPro" id="IPR036705">
    <property type="entry name" value="Ribosyl_crysJ1_sf"/>
</dbReference>
<organism evidence="1">
    <name type="scientific">marine sediment metagenome</name>
    <dbReference type="NCBI Taxonomy" id="412755"/>
    <lineage>
        <taxon>unclassified sequences</taxon>
        <taxon>metagenomes</taxon>
        <taxon>ecological metagenomes</taxon>
    </lineage>
</organism>
<accession>X0XAJ6</accession>
<feature type="non-terminal residue" evidence="1">
    <location>
        <position position="1"/>
    </location>
</feature>
<sequence length="252" mass="28355">ALVELEFVQSMQEGRDAGAVDALRPDLEAAGDDDAKLASLWRKLVAIPVADDFPFEEPSDLEGIRARRAAGPRREALAYDDSLLYDRMYGAWLGRCAGCALGKPVEVFMGPKGDIKSWERVKKYLTAISSDEWPIRDYIPAHSPAEDEVGRLCSAPSTREQISFMESDDDIRYTVIGQIVMANKGRDFDTLDVARAWENHLPYAFVCTAETQAYRNLVARYKRGLGNVGEVDWTWVAMNENPYREWIGAQIR</sequence>
<gene>
    <name evidence="1" type="ORF">S01H1_64048</name>
</gene>
<reference evidence="1" key="1">
    <citation type="journal article" date="2014" name="Front. Microbiol.">
        <title>High frequency of phylogenetically diverse reductive dehalogenase-homologous genes in deep subseafloor sedimentary metagenomes.</title>
        <authorList>
            <person name="Kawai M."/>
            <person name="Futagami T."/>
            <person name="Toyoda A."/>
            <person name="Takaki Y."/>
            <person name="Nishi S."/>
            <person name="Hori S."/>
            <person name="Arai W."/>
            <person name="Tsubouchi T."/>
            <person name="Morono Y."/>
            <person name="Uchiyama I."/>
            <person name="Ito T."/>
            <person name="Fujiyama A."/>
            <person name="Inagaki F."/>
            <person name="Takami H."/>
        </authorList>
    </citation>
    <scope>NUCLEOTIDE SEQUENCE</scope>
    <source>
        <strain evidence="1">Expedition CK06-06</strain>
    </source>
</reference>
<dbReference type="EMBL" id="BARS01042196">
    <property type="protein sequence ID" value="GAG40224.1"/>
    <property type="molecule type" value="Genomic_DNA"/>
</dbReference>
<protein>
    <submittedName>
        <fullName evidence="1">Uncharacterized protein</fullName>
    </submittedName>
</protein>
<comment type="caution">
    <text evidence="1">The sequence shown here is derived from an EMBL/GenBank/DDBJ whole genome shotgun (WGS) entry which is preliminary data.</text>
</comment>
<dbReference type="Gene3D" id="1.10.4080.10">
    <property type="entry name" value="ADP-ribosylation/Crystallin J1"/>
    <property type="match status" value="1"/>
</dbReference>
<dbReference type="AlphaFoldDB" id="X0XAJ6"/>
<name>X0XAJ6_9ZZZZ</name>